<proteinExistence type="predicted"/>
<dbReference type="WBParaSite" id="PgR089_g031_t04">
    <property type="protein sequence ID" value="PgR089_g031_t04"/>
    <property type="gene ID" value="PgR089_g031"/>
</dbReference>
<organism evidence="4 5">
    <name type="scientific">Parascaris univalens</name>
    <name type="common">Nematode worm</name>
    <dbReference type="NCBI Taxonomy" id="6257"/>
    <lineage>
        <taxon>Eukaryota</taxon>
        <taxon>Metazoa</taxon>
        <taxon>Ecdysozoa</taxon>
        <taxon>Nematoda</taxon>
        <taxon>Chromadorea</taxon>
        <taxon>Rhabditida</taxon>
        <taxon>Spirurina</taxon>
        <taxon>Ascaridomorpha</taxon>
        <taxon>Ascaridoidea</taxon>
        <taxon>Ascarididae</taxon>
        <taxon>Parascaris</taxon>
    </lineage>
</organism>
<keyword evidence="3" id="KW-0732">Signal</keyword>
<evidence type="ECO:0000256" key="2">
    <source>
        <dbReference type="SAM" id="Phobius"/>
    </source>
</evidence>
<evidence type="ECO:0000256" key="3">
    <source>
        <dbReference type="SAM" id="SignalP"/>
    </source>
</evidence>
<feature type="chain" id="PRO_5037226773" evidence="3">
    <location>
        <begin position="20"/>
        <end position="219"/>
    </location>
</feature>
<evidence type="ECO:0000313" key="5">
    <source>
        <dbReference type="WBParaSite" id="PgR089_g031_t04"/>
    </source>
</evidence>
<protein>
    <submittedName>
        <fullName evidence="5">CX domain-containing protein</fullName>
    </submittedName>
</protein>
<accession>A0A915C4T6</accession>
<feature type="transmembrane region" description="Helical" evidence="2">
    <location>
        <begin position="115"/>
        <end position="138"/>
    </location>
</feature>
<keyword evidence="4" id="KW-1185">Reference proteome</keyword>
<dbReference type="AlphaFoldDB" id="A0A915C4T6"/>
<feature type="signal peptide" evidence="3">
    <location>
        <begin position="1"/>
        <end position="19"/>
    </location>
</feature>
<sequence>MLAVLLLTFMILSTHESEAKVECPPNQNGFRLTCAFKCCKSIGAHYEANFDRIRCLMVEGGGKYRLLVKDYFCCGLEDKTVVGDSVEVLTEEGSNPSRSERFIAYGTTYQIDYTMLVIGLIVSIVLSILCSFFCCLLCNGCWLHRRRNPQLYESVNDTGFYPLCCGFGIPMGTVVFSTHPPQYRDDGLYHGSSTSSLPSSRNRVRFNEDGTPKGVLKNG</sequence>
<keyword evidence="2" id="KW-1133">Transmembrane helix</keyword>
<evidence type="ECO:0000313" key="4">
    <source>
        <dbReference type="Proteomes" id="UP000887569"/>
    </source>
</evidence>
<reference evidence="5" key="1">
    <citation type="submission" date="2022-11" db="UniProtKB">
        <authorList>
            <consortium name="WormBaseParasite"/>
        </authorList>
    </citation>
    <scope>IDENTIFICATION</scope>
</reference>
<feature type="region of interest" description="Disordered" evidence="1">
    <location>
        <begin position="192"/>
        <end position="219"/>
    </location>
</feature>
<keyword evidence="2" id="KW-0812">Transmembrane</keyword>
<evidence type="ECO:0000256" key="1">
    <source>
        <dbReference type="SAM" id="MobiDB-lite"/>
    </source>
</evidence>
<keyword evidence="2" id="KW-0472">Membrane</keyword>
<dbReference type="Proteomes" id="UP000887569">
    <property type="component" value="Unplaced"/>
</dbReference>
<name>A0A915C4T6_PARUN</name>